<dbReference type="EMBL" id="JAPQKQ010000005">
    <property type="protein sequence ID" value="KAJ5196003.1"/>
    <property type="molecule type" value="Genomic_DNA"/>
</dbReference>
<comment type="caution">
    <text evidence="2">The sequence shown here is derived from an EMBL/GenBank/DDBJ whole genome shotgun (WGS) entry which is preliminary data.</text>
</comment>
<gene>
    <name evidence="2" type="ORF">N7449_006482</name>
</gene>
<reference evidence="2" key="1">
    <citation type="submission" date="2022-11" db="EMBL/GenBank/DDBJ databases">
        <authorList>
            <person name="Petersen C."/>
        </authorList>
    </citation>
    <scope>NUCLEOTIDE SEQUENCE</scope>
    <source>
        <strain evidence="2">IBT 20477</strain>
    </source>
</reference>
<feature type="region of interest" description="Disordered" evidence="1">
    <location>
        <begin position="1"/>
        <end position="78"/>
    </location>
</feature>
<evidence type="ECO:0000313" key="3">
    <source>
        <dbReference type="Proteomes" id="UP001150942"/>
    </source>
</evidence>
<dbReference type="AlphaFoldDB" id="A0A9W9JFG2"/>
<accession>A0A9W9JFG2</accession>
<evidence type="ECO:0000313" key="2">
    <source>
        <dbReference type="EMBL" id="KAJ5196003.1"/>
    </source>
</evidence>
<keyword evidence="3" id="KW-1185">Reference proteome</keyword>
<dbReference type="OrthoDB" id="10431851at2759"/>
<dbReference type="Proteomes" id="UP001150942">
    <property type="component" value="Unassembled WGS sequence"/>
</dbReference>
<protein>
    <submittedName>
        <fullName evidence="2">Uncharacterized protein</fullName>
    </submittedName>
</protein>
<feature type="compositionally biased region" description="Polar residues" evidence="1">
    <location>
        <begin position="64"/>
        <end position="78"/>
    </location>
</feature>
<evidence type="ECO:0000256" key="1">
    <source>
        <dbReference type="SAM" id="MobiDB-lite"/>
    </source>
</evidence>
<organism evidence="2 3">
    <name type="scientific">Penicillium cf. viridicatum</name>
    <dbReference type="NCBI Taxonomy" id="2972119"/>
    <lineage>
        <taxon>Eukaryota</taxon>
        <taxon>Fungi</taxon>
        <taxon>Dikarya</taxon>
        <taxon>Ascomycota</taxon>
        <taxon>Pezizomycotina</taxon>
        <taxon>Eurotiomycetes</taxon>
        <taxon>Eurotiomycetidae</taxon>
        <taxon>Eurotiales</taxon>
        <taxon>Aspergillaceae</taxon>
        <taxon>Penicillium</taxon>
    </lineage>
</organism>
<feature type="compositionally biased region" description="Basic and acidic residues" evidence="1">
    <location>
        <begin position="38"/>
        <end position="49"/>
    </location>
</feature>
<proteinExistence type="predicted"/>
<sequence>MDTGASRDPSKSLLPPVEGTGQKRRNSSLSDQLESESPFEKVSAKDADRNVGSIKRAKPLAVSKNGQNRQTSLPFDQI</sequence>
<name>A0A9W9JFG2_9EURO</name>
<reference evidence="2" key="2">
    <citation type="journal article" date="2023" name="IMA Fungus">
        <title>Comparative genomic study of the Penicillium genus elucidates a diverse pangenome and 15 lateral gene transfer events.</title>
        <authorList>
            <person name="Petersen C."/>
            <person name="Sorensen T."/>
            <person name="Nielsen M.R."/>
            <person name="Sondergaard T.E."/>
            <person name="Sorensen J.L."/>
            <person name="Fitzpatrick D.A."/>
            <person name="Frisvad J.C."/>
            <person name="Nielsen K.L."/>
        </authorList>
    </citation>
    <scope>NUCLEOTIDE SEQUENCE</scope>
    <source>
        <strain evidence="2">IBT 20477</strain>
    </source>
</reference>